<dbReference type="PANTHER" id="PTHR33992">
    <property type="entry name" value="RIBONUCLEASE P PROTEIN COMPONENT"/>
    <property type="match status" value="1"/>
</dbReference>
<dbReference type="AlphaFoldDB" id="A0A368N751"/>
<keyword evidence="4 7" id="KW-0255">Endonuclease</keyword>
<sequence>MAKHAFGRELRLLTPDQFQFVFAKPVRAGSPQLTLLARHNQLDHPRLGLTVAKKHVKRAVGRNKIKRQMREYFRQHQAELTNIDIIVVAKRGIGELSKQELYELMKRLCKLLNKRCKPH</sequence>
<comment type="subunit">
    <text evidence="7">Consists of a catalytic RNA component (M1 or rnpB) and a protein subunit.</text>
</comment>
<proteinExistence type="inferred from homology"/>
<evidence type="ECO:0000256" key="6">
    <source>
        <dbReference type="ARBA" id="ARBA00022884"/>
    </source>
</evidence>
<dbReference type="OrthoDB" id="9796422at2"/>
<evidence type="ECO:0000256" key="1">
    <source>
        <dbReference type="ARBA" id="ARBA00002663"/>
    </source>
</evidence>
<evidence type="ECO:0000256" key="7">
    <source>
        <dbReference type="HAMAP-Rule" id="MF_00227"/>
    </source>
</evidence>
<dbReference type="PROSITE" id="PS00648">
    <property type="entry name" value="RIBONUCLEASE_P"/>
    <property type="match status" value="1"/>
</dbReference>
<evidence type="ECO:0000313" key="10">
    <source>
        <dbReference type="Proteomes" id="UP000252558"/>
    </source>
</evidence>
<dbReference type="NCBIfam" id="TIGR00188">
    <property type="entry name" value="rnpA"/>
    <property type="match status" value="1"/>
</dbReference>
<dbReference type="GO" id="GO:0030677">
    <property type="term" value="C:ribonuclease P complex"/>
    <property type="evidence" value="ECO:0007669"/>
    <property type="project" value="TreeGrafter"/>
</dbReference>
<keyword evidence="10" id="KW-1185">Reference proteome</keyword>
<accession>A0A368N751</accession>
<dbReference type="InterPro" id="IPR000100">
    <property type="entry name" value="RNase_P"/>
</dbReference>
<keyword evidence="3 7" id="KW-0540">Nuclease</keyword>
<evidence type="ECO:0000256" key="4">
    <source>
        <dbReference type="ARBA" id="ARBA00022759"/>
    </source>
</evidence>
<reference evidence="9 10" key="1">
    <citation type="submission" date="2018-07" db="EMBL/GenBank/DDBJ databases">
        <title>Corallincola holothuriorum sp. nov., a new facultative anaerobe isolated from sea cucumber Apostichopus japonicus.</title>
        <authorList>
            <person name="Xia H."/>
        </authorList>
    </citation>
    <scope>NUCLEOTIDE SEQUENCE [LARGE SCALE GENOMIC DNA]</scope>
    <source>
        <strain evidence="9 10">C4</strain>
    </source>
</reference>
<dbReference type="Gene3D" id="3.30.230.10">
    <property type="match status" value="1"/>
</dbReference>
<dbReference type="InterPro" id="IPR020568">
    <property type="entry name" value="Ribosomal_Su5_D2-typ_SF"/>
</dbReference>
<dbReference type="Proteomes" id="UP000252558">
    <property type="component" value="Unassembled WGS sequence"/>
</dbReference>
<keyword evidence="2 7" id="KW-0819">tRNA processing</keyword>
<evidence type="ECO:0000313" key="9">
    <source>
        <dbReference type="EMBL" id="RCU45411.1"/>
    </source>
</evidence>
<protein>
    <recommendedName>
        <fullName evidence="7 8">Ribonuclease P protein component</fullName>
        <shortName evidence="7">RNase P protein</shortName>
        <shortName evidence="7">RNaseP protein</shortName>
        <ecNumber evidence="7 8">3.1.26.5</ecNumber>
    </recommendedName>
    <alternativeName>
        <fullName evidence="7">Protein C5</fullName>
    </alternativeName>
</protein>
<keyword evidence="5 7" id="KW-0378">Hydrolase</keyword>
<dbReference type="GO" id="GO:0000049">
    <property type="term" value="F:tRNA binding"/>
    <property type="evidence" value="ECO:0007669"/>
    <property type="project" value="UniProtKB-UniRule"/>
</dbReference>
<comment type="function">
    <text evidence="1 7">RNaseP catalyzes the removal of the 5'-leader sequence from pre-tRNA to produce the mature 5'-terminus. It can also cleave other RNA substrates such as 4.5S RNA. The protein component plays an auxiliary but essential role in vivo by binding to the 5'-leader sequence and broadening the substrate specificity of the ribozyme.</text>
</comment>
<evidence type="ECO:0000256" key="8">
    <source>
        <dbReference type="NCBIfam" id="TIGR00188"/>
    </source>
</evidence>
<organism evidence="9 10">
    <name type="scientific">Corallincola holothuriorum</name>
    <dbReference type="NCBI Taxonomy" id="2282215"/>
    <lineage>
        <taxon>Bacteria</taxon>
        <taxon>Pseudomonadati</taxon>
        <taxon>Pseudomonadota</taxon>
        <taxon>Gammaproteobacteria</taxon>
        <taxon>Alteromonadales</taxon>
        <taxon>Psychromonadaceae</taxon>
        <taxon>Corallincola</taxon>
    </lineage>
</organism>
<dbReference type="InterPro" id="IPR014721">
    <property type="entry name" value="Ribsml_uS5_D2-typ_fold_subgr"/>
</dbReference>
<dbReference type="GO" id="GO:0042781">
    <property type="term" value="F:3'-tRNA processing endoribonuclease activity"/>
    <property type="evidence" value="ECO:0007669"/>
    <property type="project" value="TreeGrafter"/>
</dbReference>
<dbReference type="InterPro" id="IPR020539">
    <property type="entry name" value="RNase_P_CS"/>
</dbReference>
<dbReference type="RefSeq" id="WP_114339267.1">
    <property type="nucleotide sequence ID" value="NZ_QPID01000010.1"/>
</dbReference>
<dbReference type="EMBL" id="QPID01000010">
    <property type="protein sequence ID" value="RCU45411.1"/>
    <property type="molecule type" value="Genomic_DNA"/>
</dbReference>
<name>A0A368N751_9GAMM</name>
<dbReference type="Pfam" id="PF00825">
    <property type="entry name" value="Ribonuclease_P"/>
    <property type="match status" value="1"/>
</dbReference>
<dbReference type="EC" id="3.1.26.5" evidence="7 8"/>
<dbReference type="GO" id="GO:0001682">
    <property type="term" value="P:tRNA 5'-leader removal"/>
    <property type="evidence" value="ECO:0007669"/>
    <property type="project" value="UniProtKB-UniRule"/>
</dbReference>
<comment type="similarity">
    <text evidence="7">Belongs to the RnpA family.</text>
</comment>
<dbReference type="HAMAP" id="MF_00227">
    <property type="entry name" value="RNase_P"/>
    <property type="match status" value="1"/>
</dbReference>
<comment type="catalytic activity">
    <reaction evidence="7">
        <text>Endonucleolytic cleavage of RNA, removing 5'-extranucleotides from tRNA precursor.</text>
        <dbReference type="EC" id="3.1.26.5"/>
    </reaction>
</comment>
<dbReference type="PANTHER" id="PTHR33992:SF1">
    <property type="entry name" value="RIBONUCLEASE P PROTEIN COMPONENT"/>
    <property type="match status" value="1"/>
</dbReference>
<comment type="caution">
    <text evidence="9">The sequence shown here is derived from an EMBL/GenBank/DDBJ whole genome shotgun (WGS) entry which is preliminary data.</text>
</comment>
<evidence type="ECO:0000256" key="2">
    <source>
        <dbReference type="ARBA" id="ARBA00022694"/>
    </source>
</evidence>
<dbReference type="GO" id="GO:0004526">
    <property type="term" value="F:ribonuclease P activity"/>
    <property type="evidence" value="ECO:0007669"/>
    <property type="project" value="UniProtKB-UniRule"/>
</dbReference>
<dbReference type="SUPFAM" id="SSF54211">
    <property type="entry name" value="Ribosomal protein S5 domain 2-like"/>
    <property type="match status" value="1"/>
</dbReference>
<evidence type="ECO:0000256" key="3">
    <source>
        <dbReference type="ARBA" id="ARBA00022722"/>
    </source>
</evidence>
<keyword evidence="6 7" id="KW-0694">RNA-binding</keyword>
<gene>
    <name evidence="7" type="primary">rnpA</name>
    <name evidence="9" type="ORF">DU002_15235</name>
</gene>
<evidence type="ECO:0000256" key="5">
    <source>
        <dbReference type="ARBA" id="ARBA00022801"/>
    </source>
</evidence>